<feature type="transmembrane region" description="Helical" evidence="1">
    <location>
        <begin position="21"/>
        <end position="39"/>
    </location>
</feature>
<dbReference type="AlphaFoldDB" id="A0A4Z0P1K4"/>
<organism evidence="2 3">
    <name type="scientific">Hymenobacter fodinae</name>
    <dbReference type="NCBI Taxonomy" id="2510796"/>
    <lineage>
        <taxon>Bacteria</taxon>
        <taxon>Pseudomonadati</taxon>
        <taxon>Bacteroidota</taxon>
        <taxon>Cytophagia</taxon>
        <taxon>Cytophagales</taxon>
        <taxon>Hymenobacteraceae</taxon>
        <taxon>Hymenobacter</taxon>
    </lineage>
</organism>
<accession>A0A4Z0P1K4</accession>
<evidence type="ECO:0000313" key="2">
    <source>
        <dbReference type="EMBL" id="TGE04620.1"/>
    </source>
</evidence>
<comment type="caution">
    <text evidence="2">The sequence shown here is derived from an EMBL/GenBank/DDBJ whole genome shotgun (WGS) entry which is preliminary data.</text>
</comment>
<name>A0A4Z0P1K4_9BACT</name>
<keyword evidence="3" id="KW-1185">Reference proteome</keyword>
<dbReference type="Proteomes" id="UP000298337">
    <property type="component" value="Unassembled WGS sequence"/>
</dbReference>
<dbReference type="RefSeq" id="WP_135436064.1">
    <property type="nucleotide sequence ID" value="NZ_SRLA01000005.1"/>
</dbReference>
<proteinExistence type="predicted"/>
<keyword evidence="1" id="KW-0472">Membrane</keyword>
<keyword evidence="1" id="KW-0812">Transmembrane</keyword>
<evidence type="ECO:0000256" key="1">
    <source>
        <dbReference type="SAM" id="Phobius"/>
    </source>
</evidence>
<keyword evidence="1" id="KW-1133">Transmembrane helix</keyword>
<gene>
    <name evidence="2" type="ORF">EU556_20765</name>
</gene>
<dbReference type="EMBL" id="SRLA01000005">
    <property type="protein sequence ID" value="TGE04620.1"/>
    <property type="molecule type" value="Genomic_DNA"/>
</dbReference>
<protein>
    <submittedName>
        <fullName evidence="2">Uncharacterized protein</fullName>
    </submittedName>
</protein>
<reference evidence="2 3" key="1">
    <citation type="submission" date="2019-04" db="EMBL/GenBank/DDBJ databases">
        <authorList>
            <person name="Feng G."/>
            <person name="Zhang J."/>
            <person name="Zhu H."/>
        </authorList>
    </citation>
    <scope>NUCLEOTIDE SEQUENCE [LARGE SCALE GENOMIC DNA]</scope>
    <source>
        <strain evidence="2 3">92R-1</strain>
    </source>
</reference>
<evidence type="ECO:0000313" key="3">
    <source>
        <dbReference type="Proteomes" id="UP000298337"/>
    </source>
</evidence>
<sequence length="119" mass="13374">MTDNQSMKIKFKNALVFGWKEVIGIVAVLMTCAIVYAGMQHSIEESAERIEEISDRQVARSAYVDQKFSDVNENINKLRMDMAVSQSNQGAIFKKLDKIEDLLLSERARPAVYQTGGSN</sequence>